<dbReference type="Pfam" id="PF25917">
    <property type="entry name" value="BSH_RND"/>
    <property type="match status" value="1"/>
</dbReference>
<evidence type="ECO:0000256" key="2">
    <source>
        <dbReference type="ARBA" id="ARBA00009477"/>
    </source>
</evidence>
<dbReference type="FunFam" id="2.40.30.170:FF:000010">
    <property type="entry name" value="Efflux RND transporter periplasmic adaptor subunit"/>
    <property type="match status" value="1"/>
</dbReference>
<dbReference type="InterPro" id="IPR006143">
    <property type="entry name" value="RND_pump_MFP"/>
</dbReference>
<evidence type="ECO:0000256" key="5">
    <source>
        <dbReference type="SAM" id="MobiDB-lite"/>
    </source>
</evidence>
<feature type="domain" description="Multidrug resistance protein MdtA-like alpha-helical hairpin" evidence="6">
    <location>
        <begin position="121"/>
        <end position="185"/>
    </location>
</feature>
<dbReference type="Gene3D" id="1.10.287.470">
    <property type="entry name" value="Helix hairpin bin"/>
    <property type="match status" value="2"/>
</dbReference>
<organism evidence="9 10">
    <name type="scientific">Rhodoferax aquaticus</name>
    <dbReference type="NCBI Taxonomy" id="2527691"/>
    <lineage>
        <taxon>Bacteria</taxon>
        <taxon>Pseudomonadati</taxon>
        <taxon>Pseudomonadota</taxon>
        <taxon>Betaproteobacteria</taxon>
        <taxon>Burkholderiales</taxon>
        <taxon>Comamonadaceae</taxon>
        <taxon>Rhodoferax</taxon>
    </lineage>
</organism>
<dbReference type="PANTHER" id="PTHR32347:SF14">
    <property type="entry name" value="EFFLUX SYSTEM COMPONENT YKNX-RELATED"/>
    <property type="match status" value="1"/>
</dbReference>
<feature type="domain" description="Multidrug resistance protein MdtA-like barrel-sandwich hybrid" evidence="7">
    <location>
        <begin position="59"/>
        <end position="238"/>
    </location>
</feature>
<dbReference type="InterPro" id="IPR058792">
    <property type="entry name" value="Beta-barrel_RND_2"/>
</dbReference>
<dbReference type="Gene3D" id="2.40.30.170">
    <property type="match status" value="1"/>
</dbReference>
<dbReference type="Gene3D" id="2.40.50.100">
    <property type="match status" value="1"/>
</dbReference>
<dbReference type="InterPro" id="IPR058625">
    <property type="entry name" value="MdtA-like_BSH"/>
</dbReference>
<feature type="coiled-coil region" evidence="4">
    <location>
        <begin position="106"/>
        <end position="140"/>
    </location>
</feature>
<dbReference type="GO" id="GO:0030313">
    <property type="term" value="C:cell envelope"/>
    <property type="evidence" value="ECO:0007669"/>
    <property type="project" value="UniProtKB-SubCell"/>
</dbReference>
<keyword evidence="10" id="KW-1185">Reference proteome</keyword>
<reference evidence="10" key="2">
    <citation type="journal article" date="2020" name="Int. J. Syst. Evol. Microbiol.">
        <title>Genomic insights into a novel species Rhodoferax aquaticus sp. nov., isolated from freshwater.</title>
        <authorList>
            <person name="Li T."/>
            <person name="Zhuo Y."/>
            <person name="Jin C.Z."/>
            <person name="Wu X."/>
            <person name="Ko S.R."/>
            <person name="Jin F.J."/>
            <person name="Ahn C.Y."/>
            <person name="Oh H.M."/>
            <person name="Lee H.G."/>
            <person name="Jin L."/>
        </authorList>
    </citation>
    <scope>NUCLEOTIDE SEQUENCE [LARGE SCALE GENOMIC DNA]</scope>
    <source>
        <strain evidence="10">Gr-4</strain>
    </source>
</reference>
<dbReference type="AlphaFoldDB" id="A0A515EQX3"/>
<protein>
    <submittedName>
        <fullName evidence="9">Efflux RND transporter periplasmic adaptor subunit</fullName>
    </submittedName>
</protein>
<dbReference type="KEGG" id="rhg:EXZ61_13040"/>
<proteinExistence type="inferred from homology"/>
<evidence type="ECO:0000313" key="10">
    <source>
        <dbReference type="Proteomes" id="UP000317365"/>
    </source>
</evidence>
<evidence type="ECO:0000256" key="3">
    <source>
        <dbReference type="ARBA" id="ARBA00023054"/>
    </source>
</evidence>
<feature type="region of interest" description="Disordered" evidence="5">
    <location>
        <begin position="347"/>
        <end position="380"/>
    </location>
</feature>
<dbReference type="Proteomes" id="UP000317365">
    <property type="component" value="Chromosome"/>
</dbReference>
<comment type="subcellular location">
    <subcellularLocation>
        <location evidence="1">Cell envelope</location>
    </subcellularLocation>
</comment>
<accession>A0A515EQX3</accession>
<dbReference type="GO" id="GO:0022857">
    <property type="term" value="F:transmembrane transporter activity"/>
    <property type="evidence" value="ECO:0007669"/>
    <property type="project" value="InterPro"/>
</dbReference>
<feature type="compositionally biased region" description="Basic and acidic residues" evidence="5">
    <location>
        <begin position="349"/>
        <end position="372"/>
    </location>
</feature>
<dbReference type="Pfam" id="PF25876">
    <property type="entry name" value="HH_MFP_RND"/>
    <property type="match status" value="1"/>
</dbReference>
<evidence type="ECO:0000256" key="1">
    <source>
        <dbReference type="ARBA" id="ARBA00004196"/>
    </source>
</evidence>
<dbReference type="RefSeq" id="WP_142812175.1">
    <property type="nucleotide sequence ID" value="NZ_CP036282.1"/>
</dbReference>
<comment type="similarity">
    <text evidence="2">Belongs to the membrane fusion protein (MFP) (TC 8.A.1) family.</text>
</comment>
<reference evidence="10" key="1">
    <citation type="submission" date="2019-02" db="EMBL/GenBank/DDBJ databases">
        <title>Complete genome sequence of Rhodoferax sp. Gr-4.</title>
        <authorList>
            <person name="Jin L."/>
        </authorList>
    </citation>
    <scope>NUCLEOTIDE SEQUENCE [LARGE SCALE GENOMIC DNA]</scope>
    <source>
        <strain evidence="10">Gr-4</strain>
    </source>
</reference>
<dbReference type="NCBIfam" id="TIGR01730">
    <property type="entry name" value="RND_mfp"/>
    <property type="match status" value="1"/>
</dbReference>
<evidence type="ECO:0000259" key="8">
    <source>
        <dbReference type="Pfam" id="PF25954"/>
    </source>
</evidence>
<gene>
    <name evidence="9" type="ORF">EXZ61_13040</name>
</gene>
<dbReference type="InterPro" id="IPR058624">
    <property type="entry name" value="MdtA-like_HH"/>
</dbReference>
<dbReference type="Pfam" id="PF25954">
    <property type="entry name" value="Beta-barrel_RND_2"/>
    <property type="match status" value="1"/>
</dbReference>
<feature type="domain" description="CusB-like beta-barrel" evidence="8">
    <location>
        <begin position="252"/>
        <end position="327"/>
    </location>
</feature>
<feature type="region of interest" description="Disordered" evidence="5">
    <location>
        <begin position="520"/>
        <end position="541"/>
    </location>
</feature>
<dbReference type="SUPFAM" id="SSF111369">
    <property type="entry name" value="HlyD-like secretion proteins"/>
    <property type="match status" value="2"/>
</dbReference>
<evidence type="ECO:0000259" key="7">
    <source>
        <dbReference type="Pfam" id="PF25917"/>
    </source>
</evidence>
<evidence type="ECO:0000256" key="4">
    <source>
        <dbReference type="SAM" id="Coils"/>
    </source>
</evidence>
<dbReference type="InterPro" id="IPR050465">
    <property type="entry name" value="UPF0194_transport"/>
</dbReference>
<dbReference type="EMBL" id="CP036282">
    <property type="protein sequence ID" value="QDL55015.1"/>
    <property type="molecule type" value="Genomic_DNA"/>
</dbReference>
<sequence>MKKIYWSVGVVGVGLLAAGAWWWTQGSAASDAQYRFGKLEVGKLQATVAASGAVNPVSQVSVGTQVSGQIRDLLVDFNSEVKAGQLLAQIDPETFEYRVRSSQADVDAAQAAVMTAQANVTAAQAQVSRAQVDLDEARRDFERKQMLVEKQFIAQSEADKARALVNTSMESLKAVQAQVGVAQAQVKTAQANVAQRQASLAQARIDLARTKITSPVNGMVIKRAIERGQTVASSLQAPELFVIAQNLSDMQVEAAIDESDVGRLRTGQKASFTVDAYPGQTFDGEIRQVRKAAQNVANVVTYVAVVGFSNVGGKLLPGMTANVRIVTDQRNEVLKVPNAALRMRIAGVEPEKEVKPDAKADGKPETKPEAPSDAKAGGGAARGMTEFRNRLVAELKLTAEQTTKVDAIYADLAPKFAALREVPAEERPKARERVSADLRARIADVLSAEQKTQYSALVAEAANRGSSASTRGRVYTVDAQGKVKALNVRLGISDGSMTEVLPDRNAQTQALKEGDEVIIGNSQGAGGAANKPRAAGPRPPF</sequence>
<name>A0A515EQX3_9BURK</name>
<evidence type="ECO:0000259" key="6">
    <source>
        <dbReference type="Pfam" id="PF25876"/>
    </source>
</evidence>
<dbReference type="GO" id="GO:0016020">
    <property type="term" value="C:membrane"/>
    <property type="evidence" value="ECO:0007669"/>
    <property type="project" value="InterPro"/>
</dbReference>
<keyword evidence="3 4" id="KW-0175">Coiled coil</keyword>
<evidence type="ECO:0000313" key="9">
    <source>
        <dbReference type="EMBL" id="QDL55015.1"/>
    </source>
</evidence>
<dbReference type="PANTHER" id="PTHR32347">
    <property type="entry name" value="EFFLUX SYSTEM COMPONENT YKNX-RELATED"/>
    <property type="match status" value="1"/>
</dbReference>